<dbReference type="SUPFAM" id="SSF50723">
    <property type="entry name" value="Core binding factor beta, CBF"/>
    <property type="match status" value="1"/>
</dbReference>
<keyword evidence="2" id="KW-0539">Nucleus</keyword>
<evidence type="ECO:0000256" key="1">
    <source>
        <dbReference type="ARBA" id="ARBA00004123"/>
    </source>
</evidence>
<dbReference type="PANTHER" id="PTHR10276:SF3">
    <property type="entry name" value="CORE-BINDING FACTOR SUBUNIT BETA"/>
    <property type="match status" value="1"/>
</dbReference>
<dbReference type="GO" id="GO:0006357">
    <property type="term" value="P:regulation of transcription by RNA polymerase II"/>
    <property type="evidence" value="ECO:0007669"/>
    <property type="project" value="TreeGrafter"/>
</dbReference>
<organism evidence="4 5">
    <name type="scientific">Henosepilachna vigintioctopunctata</name>
    <dbReference type="NCBI Taxonomy" id="420089"/>
    <lineage>
        <taxon>Eukaryota</taxon>
        <taxon>Metazoa</taxon>
        <taxon>Ecdysozoa</taxon>
        <taxon>Arthropoda</taxon>
        <taxon>Hexapoda</taxon>
        <taxon>Insecta</taxon>
        <taxon>Pterygota</taxon>
        <taxon>Neoptera</taxon>
        <taxon>Endopterygota</taxon>
        <taxon>Coleoptera</taxon>
        <taxon>Polyphaga</taxon>
        <taxon>Cucujiformia</taxon>
        <taxon>Coccinelloidea</taxon>
        <taxon>Coccinellidae</taxon>
        <taxon>Epilachninae</taxon>
        <taxon>Epilachnini</taxon>
        <taxon>Henosepilachna</taxon>
    </lineage>
</organism>
<dbReference type="GO" id="GO:0003713">
    <property type="term" value="F:transcription coactivator activity"/>
    <property type="evidence" value="ECO:0007669"/>
    <property type="project" value="InterPro"/>
</dbReference>
<comment type="subcellular location">
    <subcellularLocation>
        <location evidence="1">Nucleus</location>
    </subcellularLocation>
</comment>
<reference evidence="4 5" key="1">
    <citation type="submission" date="2023-03" db="EMBL/GenBank/DDBJ databases">
        <title>Genome insight into feeding habits of ladybird beetles.</title>
        <authorList>
            <person name="Li H.-S."/>
            <person name="Huang Y.-H."/>
            <person name="Pang H."/>
        </authorList>
    </citation>
    <scope>NUCLEOTIDE SEQUENCE [LARGE SCALE GENOMIC DNA]</scope>
    <source>
        <strain evidence="4">SYSU_2023b</strain>
        <tissue evidence="4">Whole body</tissue>
    </source>
</reference>
<sequence>MSSKTIVAAARTTRSRSSCGSVFLLSYHELCGRESGTRLSRESEVRYNGSRERPMEDRQLRLQNGCQEGHTEIAFAATGTNLQLVFTPPTSGYMPDKECDFEKDPGKVHINSSFMMNGVGCLEFNEERAALQLAIQPNQFSTATHS</sequence>
<dbReference type="Pfam" id="PF02312">
    <property type="entry name" value="CBF_beta"/>
    <property type="match status" value="1"/>
</dbReference>
<dbReference type="GO" id="GO:0043565">
    <property type="term" value="F:sequence-specific DNA binding"/>
    <property type="evidence" value="ECO:0007669"/>
    <property type="project" value="TreeGrafter"/>
</dbReference>
<comment type="similarity">
    <text evidence="3">Belongs to the CBF-beta family.</text>
</comment>
<dbReference type="EMBL" id="JARQZJ010000096">
    <property type="protein sequence ID" value="KAK9885575.1"/>
    <property type="molecule type" value="Genomic_DNA"/>
</dbReference>
<evidence type="ECO:0000256" key="2">
    <source>
        <dbReference type="ARBA" id="ARBA00023242"/>
    </source>
</evidence>
<accession>A0AAW1V049</accession>
<keyword evidence="5" id="KW-1185">Reference proteome</keyword>
<evidence type="ECO:0000313" key="5">
    <source>
        <dbReference type="Proteomes" id="UP001431783"/>
    </source>
</evidence>
<dbReference type="Gene3D" id="2.40.250.10">
    <property type="entry name" value="Core binding factor, beta subunit"/>
    <property type="match status" value="1"/>
</dbReference>
<comment type="caution">
    <text evidence="4">The sequence shown here is derived from an EMBL/GenBank/DDBJ whole genome shotgun (WGS) entry which is preliminary data.</text>
</comment>
<dbReference type="InterPro" id="IPR036552">
    <property type="entry name" value="CBF_bsu_sf"/>
</dbReference>
<proteinExistence type="inferred from homology"/>
<dbReference type="GO" id="GO:0016513">
    <property type="term" value="C:core-binding factor complex"/>
    <property type="evidence" value="ECO:0007669"/>
    <property type="project" value="TreeGrafter"/>
</dbReference>
<gene>
    <name evidence="4" type="ORF">WA026_012330</name>
</gene>
<dbReference type="AlphaFoldDB" id="A0AAW1V049"/>
<dbReference type="InterPro" id="IPR003417">
    <property type="entry name" value="CBF_beta"/>
</dbReference>
<protein>
    <submittedName>
        <fullName evidence="4">Uncharacterized protein</fullName>
    </submittedName>
</protein>
<evidence type="ECO:0000256" key="3">
    <source>
        <dbReference type="ARBA" id="ARBA00025734"/>
    </source>
</evidence>
<dbReference type="Proteomes" id="UP001431783">
    <property type="component" value="Unassembled WGS sequence"/>
</dbReference>
<dbReference type="PANTHER" id="PTHR10276">
    <property type="entry name" value="CORE-BINDING FACTOR, BETA SUBUNIT"/>
    <property type="match status" value="1"/>
</dbReference>
<evidence type="ECO:0000313" key="4">
    <source>
        <dbReference type="EMBL" id="KAK9885575.1"/>
    </source>
</evidence>
<name>A0AAW1V049_9CUCU</name>